<dbReference type="Pfam" id="PF01098">
    <property type="entry name" value="FTSW_RODA_SPOVE"/>
    <property type="match status" value="1"/>
</dbReference>
<evidence type="ECO:0000256" key="1">
    <source>
        <dbReference type="ARBA" id="ARBA00004141"/>
    </source>
</evidence>
<proteinExistence type="predicted"/>
<dbReference type="PANTHER" id="PTHR30474:SF1">
    <property type="entry name" value="PEPTIDOGLYCAN GLYCOSYLTRANSFERASE MRDB"/>
    <property type="match status" value="1"/>
</dbReference>
<gene>
    <name evidence="7" type="ORF">METZ01_LOCUS36487</name>
</gene>
<feature type="transmembrane region" description="Helical" evidence="6">
    <location>
        <begin position="372"/>
        <end position="391"/>
    </location>
</feature>
<feature type="transmembrane region" description="Helical" evidence="6">
    <location>
        <begin position="147"/>
        <end position="166"/>
    </location>
</feature>
<name>A0A381R1Z2_9ZZZZ</name>
<feature type="transmembrane region" description="Helical" evidence="6">
    <location>
        <begin position="59"/>
        <end position="77"/>
    </location>
</feature>
<dbReference type="GO" id="GO:0008360">
    <property type="term" value="P:regulation of cell shape"/>
    <property type="evidence" value="ECO:0007669"/>
    <property type="project" value="UniProtKB-KW"/>
</dbReference>
<evidence type="ECO:0000256" key="4">
    <source>
        <dbReference type="ARBA" id="ARBA00022989"/>
    </source>
</evidence>
<dbReference type="PROSITE" id="PS00428">
    <property type="entry name" value="FTSW_RODA_SPOVE"/>
    <property type="match status" value="1"/>
</dbReference>
<feature type="transmembrane region" description="Helical" evidence="6">
    <location>
        <begin position="214"/>
        <end position="233"/>
    </location>
</feature>
<protein>
    <recommendedName>
        <fullName evidence="8">Rod shape-determining protein RodA</fullName>
    </recommendedName>
</protein>
<dbReference type="GO" id="GO:0015648">
    <property type="term" value="F:lipid-linked peptidoglycan transporter activity"/>
    <property type="evidence" value="ECO:0007669"/>
    <property type="project" value="TreeGrafter"/>
</dbReference>
<sequence length="393" mass="45083">MIVVFGLINIYSSIYNENLISFWDLSYPIGKQVAFFSISLVLLFVILSTRGKFLHDNSFLFYNISILLLIGLFFFGINAGGAKSWYSLGFINFQPSEFAKITTSLFLAKYLSIIQTDISRNRDLFFISLIIFVPIFLISFQPDPGSAIIFLAFIFPIFREGLNINFLYHLSIIIVAFFLTLTIGIYITIFLVSIIYTLFIFYQSRKKRKIKFSKFIFTIILYFSIILSTNYVFENVLEERHRDRINIIIGKDLDKKGVGYNINQSKIAIGSGGFSGIGFLKGTQTKGDFVPRQHTDYIFSTVGEEWGFIGAGFLIFLFSCLIIRIIRRAEKQQIYHKRIFCNCFASLLFIHFFINIGMSLGILPTIGIPLPFVSYGGSSLLSFSIMFFIYLNY</sequence>
<dbReference type="InterPro" id="IPR018365">
    <property type="entry name" value="Cell_cycle_FtsW-rel_CS"/>
</dbReference>
<organism evidence="7">
    <name type="scientific">marine metagenome</name>
    <dbReference type="NCBI Taxonomy" id="408172"/>
    <lineage>
        <taxon>unclassified sequences</taxon>
        <taxon>metagenomes</taxon>
        <taxon>ecological metagenomes</taxon>
    </lineage>
</organism>
<feature type="transmembrane region" description="Helical" evidence="6">
    <location>
        <begin position="306"/>
        <end position="327"/>
    </location>
</feature>
<evidence type="ECO:0000256" key="2">
    <source>
        <dbReference type="ARBA" id="ARBA00022692"/>
    </source>
</evidence>
<dbReference type="AlphaFoldDB" id="A0A381R1Z2"/>
<keyword evidence="5 6" id="KW-0472">Membrane</keyword>
<keyword evidence="4 6" id="KW-1133">Transmembrane helix</keyword>
<reference evidence="7" key="1">
    <citation type="submission" date="2018-05" db="EMBL/GenBank/DDBJ databases">
        <authorList>
            <person name="Lanie J.A."/>
            <person name="Ng W.-L."/>
            <person name="Kazmierczak K.M."/>
            <person name="Andrzejewski T.M."/>
            <person name="Davidsen T.M."/>
            <person name="Wayne K.J."/>
            <person name="Tettelin H."/>
            <person name="Glass J.I."/>
            <person name="Rusch D."/>
            <person name="Podicherti R."/>
            <person name="Tsui H.-C.T."/>
            <person name="Winkler M.E."/>
        </authorList>
    </citation>
    <scope>NUCLEOTIDE SEQUENCE</scope>
</reference>
<feature type="transmembrane region" description="Helical" evidence="6">
    <location>
        <begin position="172"/>
        <end position="202"/>
    </location>
</feature>
<dbReference type="NCBIfam" id="NF037961">
    <property type="entry name" value="RodA_shape"/>
    <property type="match status" value="1"/>
</dbReference>
<comment type="subcellular location">
    <subcellularLocation>
        <location evidence="1">Membrane</location>
        <topology evidence="1">Multi-pass membrane protein</topology>
    </subcellularLocation>
</comment>
<dbReference type="EMBL" id="UINC01001560">
    <property type="protein sequence ID" value="SUZ83633.1"/>
    <property type="molecule type" value="Genomic_DNA"/>
</dbReference>
<keyword evidence="2 6" id="KW-0812">Transmembrane</keyword>
<dbReference type="GO" id="GO:0005886">
    <property type="term" value="C:plasma membrane"/>
    <property type="evidence" value="ECO:0007669"/>
    <property type="project" value="TreeGrafter"/>
</dbReference>
<feature type="non-terminal residue" evidence="7">
    <location>
        <position position="393"/>
    </location>
</feature>
<feature type="non-terminal residue" evidence="7">
    <location>
        <position position="1"/>
    </location>
</feature>
<evidence type="ECO:0008006" key="8">
    <source>
        <dbReference type="Google" id="ProtNLM"/>
    </source>
</evidence>
<dbReference type="InterPro" id="IPR001182">
    <property type="entry name" value="FtsW/RodA"/>
</dbReference>
<dbReference type="GO" id="GO:0051301">
    <property type="term" value="P:cell division"/>
    <property type="evidence" value="ECO:0007669"/>
    <property type="project" value="InterPro"/>
</dbReference>
<evidence type="ECO:0000256" key="3">
    <source>
        <dbReference type="ARBA" id="ARBA00022960"/>
    </source>
</evidence>
<evidence type="ECO:0000313" key="7">
    <source>
        <dbReference type="EMBL" id="SUZ83633.1"/>
    </source>
</evidence>
<evidence type="ECO:0000256" key="5">
    <source>
        <dbReference type="ARBA" id="ARBA00023136"/>
    </source>
</evidence>
<feature type="transmembrane region" description="Helical" evidence="6">
    <location>
        <begin position="29"/>
        <end position="47"/>
    </location>
</feature>
<dbReference type="GO" id="GO:0032153">
    <property type="term" value="C:cell division site"/>
    <property type="evidence" value="ECO:0007669"/>
    <property type="project" value="TreeGrafter"/>
</dbReference>
<feature type="transmembrane region" description="Helical" evidence="6">
    <location>
        <begin position="339"/>
        <end position="366"/>
    </location>
</feature>
<dbReference type="PANTHER" id="PTHR30474">
    <property type="entry name" value="CELL CYCLE PROTEIN"/>
    <property type="match status" value="1"/>
</dbReference>
<keyword evidence="3" id="KW-0133">Cell shape</keyword>
<accession>A0A381R1Z2</accession>
<evidence type="ECO:0000256" key="6">
    <source>
        <dbReference type="SAM" id="Phobius"/>
    </source>
</evidence>